<accession>A0ABP7MQZ4</accession>
<sequence>MLCVSPYARLMPPKARADIVLVRVQASRLKYWQDEDEGELTF</sequence>
<name>A0ABP7MQZ4_9BACT</name>
<comment type="caution">
    <text evidence="1">The sequence shown here is derived from an EMBL/GenBank/DDBJ whole genome shotgun (WGS) entry which is preliminary data.</text>
</comment>
<proteinExistence type="predicted"/>
<reference evidence="2" key="1">
    <citation type="journal article" date="2019" name="Int. J. Syst. Evol. Microbiol.">
        <title>The Global Catalogue of Microorganisms (GCM) 10K type strain sequencing project: providing services to taxonomists for standard genome sequencing and annotation.</title>
        <authorList>
            <consortium name="The Broad Institute Genomics Platform"/>
            <consortium name="The Broad Institute Genome Sequencing Center for Infectious Disease"/>
            <person name="Wu L."/>
            <person name="Ma J."/>
        </authorList>
    </citation>
    <scope>NUCLEOTIDE SEQUENCE [LARGE SCALE GENOMIC DNA]</scope>
    <source>
        <strain evidence="2">JCM 17214</strain>
    </source>
</reference>
<evidence type="ECO:0000313" key="1">
    <source>
        <dbReference type="EMBL" id="GAA3926083.1"/>
    </source>
</evidence>
<keyword evidence="2" id="KW-1185">Reference proteome</keyword>
<organism evidence="1 2">
    <name type="scientific">Hymenobacter algoricola</name>
    <dbReference type="NCBI Taxonomy" id="486267"/>
    <lineage>
        <taxon>Bacteria</taxon>
        <taxon>Pseudomonadati</taxon>
        <taxon>Bacteroidota</taxon>
        <taxon>Cytophagia</taxon>
        <taxon>Cytophagales</taxon>
        <taxon>Hymenobacteraceae</taxon>
        <taxon>Hymenobacter</taxon>
    </lineage>
</organism>
<evidence type="ECO:0000313" key="2">
    <source>
        <dbReference type="Proteomes" id="UP001499909"/>
    </source>
</evidence>
<gene>
    <name evidence="1" type="ORF">GCM10022406_10020</name>
</gene>
<dbReference type="EMBL" id="BAABDH010000016">
    <property type="protein sequence ID" value="GAA3926083.1"/>
    <property type="molecule type" value="Genomic_DNA"/>
</dbReference>
<dbReference type="Proteomes" id="UP001499909">
    <property type="component" value="Unassembled WGS sequence"/>
</dbReference>
<protein>
    <submittedName>
        <fullName evidence="1">Uncharacterized protein</fullName>
    </submittedName>
</protein>